<feature type="region of interest" description="Disordered" evidence="9">
    <location>
        <begin position="773"/>
        <end position="804"/>
    </location>
</feature>
<evidence type="ECO:0000256" key="5">
    <source>
        <dbReference type="ARBA" id="ARBA00022840"/>
    </source>
</evidence>
<dbReference type="GO" id="GO:0006310">
    <property type="term" value="P:DNA recombination"/>
    <property type="evidence" value="ECO:0007669"/>
    <property type="project" value="UniProtKB-KW"/>
</dbReference>
<feature type="compositionally biased region" description="Acidic residues" evidence="9">
    <location>
        <begin position="775"/>
        <end position="788"/>
    </location>
</feature>
<feature type="compositionally biased region" description="Basic residues" evidence="9">
    <location>
        <begin position="1"/>
        <end position="10"/>
    </location>
</feature>
<keyword evidence="2 7" id="KW-0436">Ligase</keyword>
<feature type="region of interest" description="Disordered" evidence="9">
    <location>
        <begin position="637"/>
        <end position="680"/>
    </location>
</feature>
<dbReference type="Pfam" id="PF04675">
    <property type="entry name" value="DNA_ligase_A_N"/>
    <property type="match status" value="1"/>
</dbReference>
<dbReference type="GO" id="GO:0006281">
    <property type="term" value="P:DNA repair"/>
    <property type="evidence" value="ECO:0007669"/>
    <property type="project" value="UniProtKB-KW"/>
</dbReference>
<comment type="caution">
    <text evidence="11">The sequence shown here is derived from an EMBL/GenBank/DDBJ whole genome shotgun (WGS) entry which is preliminary data.</text>
</comment>
<evidence type="ECO:0000313" key="11">
    <source>
        <dbReference type="EMBL" id="THZ77459.1"/>
    </source>
</evidence>
<evidence type="ECO:0000256" key="7">
    <source>
        <dbReference type="RuleBase" id="RU000617"/>
    </source>
</evidence>
<comment type="similarity">
    <text evidence="1 8">Belongs to the ATP-dependent DNA ligase family.</text>
</comment>
<dbReference type="NCBIfam" id="TIGR00574">
    <property type="entry name" value="dnl1"/>
    <property type="match status" value="1"/>
</dbReference>
<sequence>MSTPSKRRKKNDGQPVRGLDYFFGKQAQAKPQPKDGPKIEAQETKLKHDDLDHNVLSDEALARKLQAEWDEADRAASASASAPTPSPSKAAPTTEASEEAALPEHIKQETDIKEETPTPVSAPIAAPTNPFAGLGKKNTLSLQSATADEDTITYDIPFDQSPLTFDPQKYIPELKKQWVTDNGHATYALLTHCFVMVNSTQSRIKIVDTLVNTLRVIIEGDPQSLLPAVWLATNSISPPYIDMELGLGGSAISKALKKVCGLDSPGLKKLFDKYGDAGDVAFEAKKRQSLTLRKPKPLTIKAVFESLVKIANAKGHGSVEVKQRLVERLVQDSRGAEESRYVVRTLVQHLRIGAVKTTMLIALSRAFLLSEPPGADFPTKDRHELAKLSKQQLAEVYSPAEEIVKACFARRPNYNDLVPTLLEIGVTEELLLRCGLAMHIPLRPMLGGITRDLGEMLTKLSGREFTCEYKYDGQRAQVHCDQSGKVTIFSRHLEVMTDKYPDLVALVPKIRGEGVESFILEGEVVALDRATGALLPFQTLSNRARKDVAISSVTVDVCLFSFDLMYLNGEGLMDRPFRERRSLLRSLFVEIPHHFTWVKSIDAVSTDEEAIAEFYKQALADKCEGFMAKVLDNLPNPDLLDEDGMPKPPPTPSKRKRAAKPKPGDITSSPPPEAETAAIKKGGRRKALLATYEPDKRLDSWLKVKKDYDTSASDTIDLIPIAAWHGTGRKCNWWSPILLACRNPETGGLEAVTKCMAGFSDAFYKANRSKYDPDAGLEDEDENDDENEHDNTETSAEVPTKNNTLGAKPSYISYRGPAPSIWFSPQEVWECAFADVTLSPTYTAAIGLVSEERGLSLRFPRFLKVREDKSVDEASTGDFLARLWRKQEDRGGGKEGKEMEVEEE</sequence>
<reference evidence="11 12" key="1">
    <citation type="submission" date="2018-10" db="EMBL/GenBank/DDBJ databases">
        <title>Fifty Aureobasidium pullulans genomes reveal a recombining polyextremotolerant generalist.</title>
        <authorList>
            <person name="Gostincar C."/>
            <person name="Turk M."/>
            <person name="Zajc J."/>
            <person name="Gunde-Cimerman N."/>
        </authorList>
    </citation>
    <scope>NUCLEOTIDE SEQUENCE [LARGE SCALE GENOMIC DNA]</scope>
    <source>
        <strain evidence="11 12">EXF-3403</strain>
    </source>
</reference>
<dbReference type="Gene3D" id="3.30.470.30">
    <property type="entry name" value="DNA ligase/mRNA capping enzyme"/>
    <property type="match status" value="1"/>
</dbReference>
<dbReference type="SUPFAM" id="SSF117018">
    <property type="entry name" value="ATP-dependent DNA ligase DNA-binding domain"/>
    <property type="match status" value="1"/>
</dbReference>
<dbReference type="Proteomes" id="UP000310039">
    <property type="component" value="Unassembled WGS sequence"/>
</dbReference>
<dbReference type="InterPro" id="IPR012308">
    <property type="entry name" value="DNA_ligase_ATP-dep_N"/>
</dbReference>
<evidence type="ECO:0000256" key="4">
    <source>
        <dbReference type="ARBA" id="ARBA00022741"/>
    </source>
</evidence>
<dbReference type="GO" id="GO:0005524">
    <property type="term" value="F:ATP binding"/>
    <property type="evidence" value="ECO:0007669"/>
    <property type="project" value="UniProtKB-KW"/>
</dbReference>
<dbReference type="CDD" id="cd07969">
    <property type="entry name" value="OBF_DNA_ligase_I"/>
    <property type="match status" value="1"/>
</dbReference>
<dbReference type="Gene3D" id="3.30.1490.70">
    <property type="match status" value="1"/>
</dbReference>
<dbReference type="AlphaFoldDB" id="A0A4S9XDV7"/>
<dbReference type="PROSITE" id="PS50160">
    <property type="entry name" value="DNA_LIGASE_A3"/>
    <property type="match status" value="1"/>
</dbReference>
<dbReference type="InterPro" id="IPR012310">
    <property type="entry name" value="DNA_ligase_ATP-dep_cent"/>
</dbReference>
<dbReference type="InterPro" id="IPR050191">
    <property type="entry name" value="ATP-dep_DNA_ligase"/>
</dbReference>
<feature type="compositionally biased region" description="Polar residues" evidence="9">
    <location>
        <begin position="793"/>
        <end position="804"/>
    </location>
</feature>
<dbReference type="GO" id="GO:0003910">
    <property type="term" value="F:DNA ligase (ATP) activity"/>
    <property type="evidence" value="ECO:0007669"/>
    <property type="project" value="UniProtKB-EC"/>
</dbReference>
<dbReference type="EC" id="6.5.1.1" evidence="7"/>
<name>A0A4S9XDV7_AURPU</name>
<feature type="domain" description="ATP-dependent DNA ligase family profile" evidence="10">
    <location>
        <begin position="550"/>
        <end position="743"/>
    </location>
</feature>
<evidence type="ECO:0000256" key="2">
    <source>
        <dbReference type="ARBA" id="ARBA00022598"/>
    </source>
</evidence>
<feature type="region of interest" description="Disordered" evidence="9">
    <location>
        <begin position="67"/>
        <end position="129"/>
    </location>
</feature>
<evidence type="ECO:0000256" key="8">
    <source>
        <dbReference type="RuleBase" id="RU004196"/>
    </source>
</evidence>
<evidence type="ECO:0000256" key="1">
    <source>
        <dbReference type="ARBA" id="ARBA00007572"/>
    </source>
</evidence>
<keyword evidence="7" id="KW-0227">DNA damage</keyword>
<dbReference type="Gene3D" id="2.40.50.140">
    <property type="entry name" value="Nucleic acid-binding proteins"/>
    <property type="match status" value="1"/>
</dbReference>
<feature type="region of interest" description="Disordered" evidence="9">
    <location>
        <begin position="885"/>
        <end position="904"/>
    </location>
</feature>
<dbReference type="FunFam" id="3.30.470.30:FF:000018">
    <property type="entry name" value="DNA ligase"/>
    <property type="match status" value="1"/>
</dbReference>
<evidence type="ECO:0000256" key="9">
    <source>
        <dbReference type="SAM" id="MobiDB-lite"/>
    </source>
</evidence>
<dbReference type="GO" id="GO:0005634">
    <property type="term" value="C:nucleus"/>
    <property type="evidence" value="ECO:0007669"/>
    <property type="project" value="TreeGrafter"/>
</dbReference>
<dbReference type="Gene3D" id="1.10.3260.10">
    <property type="entry name" value="DNA ligase, ATP-dependent, N-terminal domain"/>
    <property type="match status" value="1"/>
</dbReference>
<gene>
    <name evidence="11" type="ORF">D6C84_08496</name>
</gene>
<dbReference type="PANTHER" id="PTHR45674">
    <property type="entry name" value="DNA LIGASE 1/3 FAMILY MEMBER"/>
    <property type="match status" value="1"/>
</dbReference>
<evidence type="ECO:0000313" key="12">
    <source>
        <dbReference type="Proteomes" id="UP000310039"/>
    </source>
</evidence>
<comment type="catalytic activity">
    <reaction evidence="6 7">
        <text>ATP + (deoxyribonucleotide)n-3'-hydroxyl + 5'-phospho-(deoxyribonucleotide)m = (deoxyribonucleotide)n+m + AMP + diphosphate.</text>
        <dbReference type="EC" id="6.5.1.1"/>
    </reaction>
</comment>
<keyword evidence="4 7" id="KW-0547">Nucleotide-binding</keyword>
<evidence type="ECO:0000256" key="3">
    <source>
        <dbReference type="ARBA" id="ARBA00022705"/>
    </source>
</evidence>
<dbReference type="InterPro" id="IPR036599">
    <property type="entry name" value="DNA_ligase_N_sf"/>
</dbReference>
<dbReference type="FunFam" id="1.10.3260.10:FF:000004">
    <property type="entry name" value="DNA ligase"/>
    <property type="match status" value="1"/>
</dbReference>
<proteinExistence type="inferred from homology"/>
<dbReference type="InterPro" id="IPR012340">
    <property type="entry name" value="NA-bd_OB-fold"/>
</dbReference>
<protein>
    <recommendedName>
        <fullName evidence="7">DNA ligase</fullName>
        <ecNumber evidence="7">6.5.1.1</ecNumber>
    </recommendedName>
</protein>
<keyword evidence="3" id="KW-0235">DNA replication</keyword>
<feature type="compositionally biased region" description="Low complexity" evidence="9">
    <location>
        <begin position="75"/>
        <end position="95"/>
    </location>
</feature>
<dbReference type="CDD" id="cd07900">
    <property type="entry name" value="Adenylation_DNA_ligase_I_Euk"/>
    <property type="match status" value="1"/>
</dbReference>
<dbReference type="SUPFAM" id="SSF50249">
    <property type="entry name" value="Nucleic acid-binding proteins"/>
    <property type="match status" value="1"/>
</dbReference>
<dbReference type="InterPro" id="IPR012309">
    <property type="entry name" value="DNA_ligase_ATP-dep_C"/>
</dbReference>
<dbReference type="InterPro" id="IPR000977">
    <property type="entry name" value="DNA_ligase_ATP-dep"/>
</dbReference>
<keyword evidence="7" id="KW-0234">DNA repair</keyword>
<dbReference type="SUPFAM" id="SSF56091">
    <property type="entry name" value="DNA ligase/mRNA capping enzyme, catalytic domain"/>
    <property type="match status" value="1"/>
</dbReference>
<feature type="compositionally biased region" description="Basic and acidic residues" evidence="9">
    <location>
        <begin position="102"/>
        <end position="116"/>
    </location>
</feature>
<dbReference type="PANTHER" id="PTHR45674:SF9">
    <property type="entry name" value="DNA LIGASE 3"/>
    <property type="match status" value="1"/>
</dbReference>
<dbReference type="InterPro" id="IPR016059">
    <property type="entry name" value="DNA_ligase_ATP-dep_CS"/>
</dbReference>
<feature type="region of interest" description="Disordered" evidence="9">
    <location>
        <begin position="1"/>
        <end position="40"/>
    </location>
</feature>
<dbReference type="Pfam" id="PF04679">
    <property type="entry name" value="DNA_ligase_A_C"/>
    <property type="match status" value="1"/>
</dbReference>
<dbReference type="GO" id="GO:0003677">
    <property type="term" value="F:DNA binding"/>
    <property type="evidence" value="ECO:0007669"/>
    <property type="project" value="InterPro"/>
</dbReference>
<evidence type="ECO:0000259" key="10">
    <source>
        <dbReference type="PROSITE" id="PS50160"/>
    </source>
</evidence>
<evidence type="ECO:0000256" key="6">
    <source>
        <dbReference type="ARBA" id="ARBA00034003"/>
    </source>
</evidence>
<organism evidence="11 12">
    <name type="scientific">Aureobasidium pullulans</name>
    <name type="common">Black yeast</name>
    <name type="synonym">Pullularia pullulans</name>
    <dbReference type="NCBI Taxonomy" id="5580"/>
    <lineage>
        <taxon>Eukaryota</taxon>
        <taxon>Fungi</taxon>
        <taxon>Dikarya</taxon>
        <taxon>Ascomycota</taxon>
        <taxon>Pezizomycotina</taxon>
        <taxon>Dothideomycetes</taxon>
        <taxon>Dothideomycetidae</taxon>
        <taxon>Dothideales</taxon>
        <taxon>Saccotheciaceae</taxon>
        <taxon>Aureobasidium</taxon>
    </lineage>
</organism>
<accession>A0A4S9XDV7</accession>
<dbReference type="Pfam" id="PF01068">
    <property type="entry name" value="DNA_ligase_A_M"/>
    <property type="match status" value="1"/>
</dbReference>
<dbReference type="GO" id="GO:0071897">
    <property type="term" value="P:DNA biosynthetic process"/>
    <property type="evidence" value="ECO:0007669"/>
    <property type="project" value="InterPro"/>
</dbReference>
<keyword evidence="5 7" id="KW-0067">ATP-binding</keyword>
<keyword evidence="7" id="KW-0233">DNA recombination</keyword>
<dbReference type="EMBL" id="QZBT01000174">
    <property type="protein sequence ID" value="THZ77459.1"/>
    <property type="molecule type" value="Genomic_DNA"/>
</dbReference>
<dbReference type="PROSITE" id="PS00697">
    <property type="entry name" value="DNA_LIGASE_A1"/>
    <property type="match status" value="1"/>
</dbReference>
<dbReference type="GO" id="GO:0006273">
    <property type="term" value="P:lagging strand elongation"/>
    <property type="evidence" value="ECO:0007669"/>
    <property type="project" value="TreeGrafter"/>
</dbReference>